<reference evidence="1 2" key="1">
    <citation type="submission" date="2014-09" db="EMBL/GenBank/DDBJ databases">
        <title>Draft genome sequence of Streptomyces natalensis ATCC 27448, producer of the antifungal pimaricin.</title>
        <authorList>
            <person name="Mendes M.V."/>
            <person name="Beites T."/>
            <person name="Pires S."/>
            <person name="Santos C.L."/>
            <person name="Moradas-Ferreira P."/>
        </authorList>
    </citation>
    <scope>NUCLEOTIDE SEQUENCE [LARGE SCALE GENOMIC DNA]</scope>
    <source>
        <strain evidence="1 2">ATCC 27448</strain>
    </source>
</reference>
<protein>
    <submittedName>
        <fullName evidence="1">Uncharacterized protein</fullName>
    </submittedName>
</protein>
<dbReference type="EMBL" id="JRKI01000026">
    <property type="protein sequence ID" value="KIZ16904.1"/>
    <property type="molecule type" value="Genomic_DNA"/>
</dbReference>
<gene>
    <name evidence="1" type="ORF">SNA_18205</name>
</gene>
<organism evidence="1 2">
    <name type="scientific">Streptomyces natalensis ATCC 27448</name>
    <dbReference type="NCBI Taxonomy" id="1240678"/>
    <lineage>
        <taxon>Bacteria</taxon>
        <taxon>Bacillati</taxon>
        <taxon>Actinomycetota</taxon>
        <taxon>Actinomycetes</taxon>
        <taxon>Kitasatosporales</taxon>
        <taxon>Streptomycetaceae</taxon>
        <taxon>Streptomyces</taxon>
    </lineage>
</organism>
<dbReference type="AlphaFoldDB" id="A0A0D7CL12"/>
<comment type="caution">
    <text evidence="1">The sequence shown here is derived from an EMBL/GenBank/DDBJ whole genome shotgun (WGS) entry which is preliminary data.</text>
</comment>
<name>A0A0D7CL12_9ACTN</name>
<proteinExistence type="predicted"/>
<keyword evidence="2" id="KW-1185">Reference proteome</keyword>
<sequence length="164" mass="17890">MNAIFASASVPNSSTPALRRISDLDMHAAQVEREIKLRTAYELDRLQQRMPLTDGRLAEQRHWLDADLDTSFPLPGIAHPKVNSTSTQDVLTALSGGDLPATAAREGRCLMPPIGCGRPLAEIADTRLFRSQAEAAQYEAEYRITGLCPNCQDALDVDEEAGRG</sequence>
<evidence type="ECO:0000313" key="1">
    <source>
        <dbReference type="EMBL" id="KIZ16904.1"/>
    </source>
</evidence>
<dbReference type="RefSeq" id="WP_030064904.1">
    <property type="nucleotide sequence ID" value="NZ_JRKI01000026.1"/>
</dbReference>
<evidence type="ECO:0000313" key="2">
    <source>
        <dbReference type="Proteomes" id="UP000032458"/>
    </source>
</evidence>
<accession>A0A0D7CL12</accession>
<dbReference type="PATRIC" id="fig|1240678.4.peg.3832"/>
<dbReference type="Proteomes" id="UP000032458">
    <property type="component" value="Unassembled WGS sequence"/>
</dbReference>